<feature type="transmembrane region" description="Helical" evidence="7">
    <location>
        <begin position="17"/>
        <end position="41"/>
    </location>
</feature>
<feature type="transmembrane region" description="Helical" evidence="7">
    <location>
        <begin position="248"/>
        <end position="268"/>
    </location>
</feature>
<dbReference type="GO" id="GO:0008961">
    <property type="term" value="F:phosphatidylglycerol-prolipoprotein diacylglyceryl transferase activity"/>
    <property type="evidence" value="ECO:0007669"/>
    <property type="project" value="InterPro"/>
</dbReference>
<keyword evidence="4 7" id="KW-0812">Transmembrane</keyword>
<keyword evidence="6 7" id="KW-0472">Membrane</keyword>
<feature type="transmembrane region" description="Helical" evidence="7">
    <location>
        <begin position="53"/>
        <end position="75"/>
    </location>
</feature>
<protein>
    <recommendedName>
        <fullName evidence="9">Phosphatidylglycerol--prolipoprotein diacylglyceryl transferase</fullName>
    </recommendedName>
</protein>
<evidence type="ECO:0008006" key="9">
    <source>
        <dbReference type="Google" id="ProtNLM"/>
    </source>
</evidence>
<comment type="similarity">
    <text evidence="1">Belongs to the Lgt family.</text>
</comment>
<feature type="transmembrane region" description="Helical" evidence="7">
    <location>
        <begin position="87"/>
        <end position="108"/>
    </location>
</feature>
<evidence type="ECO:0000256" key="5">
    <source>
        <dbReference type="ARBA" id="ARBA00022989"/>
    </source>
</evidence>
<proteinExistence type="inferred from homology"/>
<dbReference type="EMBL" id="DSKY01000022">
    <property type="protein sequence ID" value="HDY60260.1"/>
    <property type="molecule type" value="Genomic_DNA"/>
</dbReference>
<dbReference type="GO" id="GO:0005886">
    <property type="term" value="C:plasma membrane"/>
    <property type="evidence" value="ECO:0007669"/>
    <property type="project" value="InterPro"/>
</dbReference>
<evidence type="ECO:0000256" key="4">
    <source>
        <dbReference type="ARBA" id="ARBA00022692"/>
    </source>
</evidence>
<evidence type="ECO:0000256" key="2">
    <source>
        <dbReference type="ARBA" id="ARBA00022475"/>
    </source>
</evidence>
<gene>
    <name evidence="8" type="ORF">ENP86_12080</name>
</gene>
<keyword evidence="5 7" id="KW-1133">Transmembrane helix</keyword>
<evidence type="ECO:0000256" key="3">
    <source>
        <dbReference type="ARBA" id="ARBA00022679"/>
    </source>
</evidence>
<accession>A0A7V0Z7Z7</accession>
<dbReference type="InterPro" id="IPR001640">
    <property type="entry name" value="Lgt"/>
</dbReference>
<dbReference type="PANTHER" id="PTHR30589:SF0">
    <property type="entry name" value="PHOSPHATIDYLGLYCEROL--PROLIPOPROTEIN DIACYLGLYCERYL TRANSFERASE"/>
    <property type="match status" value="1"/>
</dbReference>
<keyword evidence="2" id="KW-1003">Cell membrane</keyword>
<evidence type="ECO:0000256" key="7">
    <source>
        <dbReference type="SAM" id="Phobius"/>
    </source>
</evidence>
<name>A0A7V0Z7Z7_UNCW3</name>
<dbReference type="GO" id="GO:0042158">
    <property type="term" value="P:lipoprotein biosynthetic process"/>
    <property type="evidence" value="ECO:0007669"/>
    <property type="project" value="InterPro"/>
</dbReference>
<sequence>MRPVIVETLNSYFQTEIFAWLVPNTKIIYTIAFVLVMVIFINRSSKIDLSKTYAFWSGIWAIAFGLVGSRIYWLLQHVSEVSKSPSLILTGGTGSFGGYIGGTLGFMLSLRLYGTQVRKYMDAGASTLGLGIFIARWSCFLESCCFGKISSLPWAIRYPKGSIPYNAQLSEGLITSNLLASLPVHPVQIYDSLNGLLLFLLASWYWPRLRMKPGATFFLFWLTFCITRFGIEFLRGDKVRGFMGSLSIPQFFCLLSIVPLTFIIWWSLKMQK</sequence>
<evidence type="ECO:0000313" key="8">
    <source>
        <dbReference type="EMBL" id="HDY60260.1"/>
    </source>
</evidence>
<feature type="transmembrane region" description="Helical" evidence="7">
    <location>
        <begin position="218"/>
        <end position="236"/>
    </location>
</feature>
<dbReference type="Pfam" id="PF01790">
    <property type="entry name" value="LGT"/>
    <property type="match status" value="1"/>
</dbReference>
<dbReference type="PANTHER" id="PTHR30589">
    <property type="entry name" value="PROLIPOPROTEIN DIACYLGLYCERYL TRANSFERASE"/>
    <property type="match status" value="1"/>
</dbReference>
<reference evidence="8" key="1">
    <citation type="journal article" date="2020" name="mSystems">
        <title>Genome- and Community-Level Interaction Insights into Carbon Utilization and Element Cycling Functions of Hydrothermarchaeota in Hydrothermal Sediment.</title>
        <authorList>
            <person name="Zhou Z."/>
            <person name="Liu Y."/>
            <person name="Xu W."/>
            <person name="Pan J."/>
            <person name="Luo Z.H."/>
            <person name="Li M."/>
        </authorList>
    </citation>
    <scope>NUCLEOTIDE SEQUENCE [LARGE SCALE GENOMIC DNA]</scope>
    <source>
        <strain evidence="8">SpSt-258</strain>
    </source>
</reference>
<keyword evidence="3" id="KW-0808">Transferase</keyword>
<organism evidence="8">
    <name type="scientific">candidate division WOR-3 bacterium</name>
    <dbReference type="NCBI Taxonomy" id="2052148"/>
    <lineage>
        <taxon>Bacteria</taxon>
        <taxon>Bacteria division WOR-3</taxon>
    </lineage>
</organism>
<comment type="caution">
    <text evidence="8">The sequence shown here is derived from an EMBL/GenBank/DDBJ whole genome shotgun (WGS) entry which is preliminary data.</text>
</comment>
<evidence type="ECO:0000256" key="6">
    <source>
        <dbReference type="ARBA" id="ARBA00023136"/>
    </source>
</evidence>
<dbReference type="AlphaFoldDB" id="A0A7V0Z7Z7"/>
<evidence type="ECO:0000256" key="1">
    <source>
        <dbReference type="ARBA" id="ARBA00007150"/>
    </source>
</evidence>